<proteinExistence type="predicted"/>
<dbReference type="NCBIfam" id="TIGR04325">
    <property type="entry name" value="MTase_LIC12133"/>
    <property type="match status" value="1"/>
</dbReference>
<accession>A0A856M803</accession>
<protein>
    <recommendedName>
        <fullName evidence="3">Methyltransferase, TIGR04325 family</fullName>
    </recommendedName>
</protein>
<dbReference type="KEGG" id="bsen:DP114_00150"/>
<evidence type="ECO:0000313" key="1">
    <source>
        <dbReference type="EMBL" id="QDL06530.1"/>
    </source>
</evidence>
<sequence length="274" mass="31933">MKKIIKQIPFAKPIYRFFQEKQYKHRFARDCYGCFSGVFQTFEEAIESAPQTKSIGYDSAELAQEYQQMLEDNNWENSGGVIASYDYPIIFWLSSIFHHNQGKTIFDFGGNVGIHFYSYAKYIEYPKDLTWMVCDVPAIVNHGITLAKKRSVENLEFTVDLKDVKGKEIFISSGAIQYVENLASSLSLYHKPKHLLLNRLPLYNGNQYVTLQNGGKVFYPQYVFNQIEFIEQFSKIGYELVDIWEDRNDSCIIIPYDPEKSVPFYHGLYFKLKA</sequence>
<dbReference type="InterPro" id="IPR029063">
    <property type="entry name" value="SAM-dependent_MTases_sf"/>
</dbReference>
<reference evidence="1 2" key="1">
    <citation type="submission" date="2018-06" db="EMBL/GenBank/DDBJ databases">
        <title>Comparative genomics of Brasilonema spp. strains.</title>
        <authorList>
            <person name="Alvarenga D.O."/>
            <person name="Fiore M.F."/>
            <person name="Varani A.M."/>
        </authorList>
    </citation>
    <scope>NUCLEOTIDE SEQUENCE [LARGE SCALE GENOMIC DNA]</scope>
    <source>
        <strain evidence="1 2">CENA114</strain>
    </source>
</reference>
<dbReference type="RefSeq" id="WP_171975145.1">
    <property type="nucleotide sequence ID" value="NZ_CAWOXK010000001.1"/>
</dbReference>
<dbReference type="SUPFAM" id="SSF53335">
    <property type="entry name" value="S-adenosyl-L-methionine-dependent methyltransferases"/>
    <property type="match status" value="1"/>
</dbReference>
<keyword evidence="2" id="KW-1185">Reference proteome</keyword>
<name>A0A856M803_9CYAN</name>
<evidence type="ECO:0008006" key="3">
    <source>
        <dbReference type="Google" id="ProtNLM"/>
    </source>
</evidence>
<dbReference type="EMBL" id="CP030118">
    <property type="protein sequence ID" value="QDL06530.1"/>
    <property type="molecule type" value="Genomic_DNA"/>
</dbReference>
<dbReference type="Proteomes" id="UP000503129">
    <property type="component" value="Chromosome"/>
</dbReference>
<dbReference type="AlphaFoldDB" id="A0A856M803"/>
<organism evidence="1 2">
    <name type="scientific">Brasilonema sennae CENA114</name>
    <dbReference type="NCBI Taxonomy" id="415709"/>
    <lineage>
        <taxon>Bacteria</taxon>
        <taxon>Bacillati</taxon>
        <taxon>Cyanobacteriota</taxon>
        <taxon>Cyanophyceae</taxon>
        <taxon>Nostocales</taxon>
        <taxon>Scytonemataceae</taxon>
        <taxon>Brasilonema</taxon>
        <taxon>Bromeliae group (in: Brasilonema)</taxon>
    </lineage>
</organism>
<evidence type="ECO:0000313" key="2">
    <source>
        <dbReference type="Proteomes" id="UP000503129"/>
    </source>
</evidence>
<gene>
    <name evidence="1" type="ORF">DP114_00150</name>
</gene>
<dbReference type="InterPro" id="IPR027612">
    <property type="entry name" value="Put_MTase_LIC12133"/>
</dbReference>